<feature type="signal peptide" evidence="1">
    <location>
        <begin position="1"/>
        <end position="23"/>
    </location>
</feature>
<keyword evidence="3" id="KW-1185">Reference proteome</keyword>
<sequence length="287" mass="32084">MKKFLFLLLLPILLIACKGNGQHQETTDTHSQKTIGRSKTDNPLVKEFKPLIKGSWISKTYVDELIKTRSVFSATQKLDEISGMVIDPSFIKADTLPVVLGLNNIEGGAASLRFRAGTHPHSIKFHILLTESDKSDKGELSYEIKGADTLLVLYYQNSNGKSSTARYMRTKPGNGLSDALTYTINRSVFSGHYTYIDSLGHATKITFNSNGTINGFGKNKIYEASTIFNNEPATNIDDFQIGSDQNNAEYLPYLFVGDTLKIYERRLSADSTILIRGPLRYKLIRQR</sequence>
<proteinExistence type="predicted"/>
<keyword evidence="1" id="KW-0732">Signal</keyword>
<dbReference type="EMBL" id="QAOQ01000006">
    <property type="protein sequence ID" value="PTQ95146.1"/>
    <property type="molecule type" value="Genomic_DNA"/>
</dbReference>
<dbReference type="Proteomes" id="UP000244168">
    <property type="component" value="Unassembled WGS sequence"/>
</dbReference>
<accession>A0A2T5J7U3</accession>
<gene>
    <name evidence="2" type="ORF">C8P68_106361</name>
</gene>
<name>A0A2T5J7U3_9SPHI</name>
<evidence type="ECO:0000313" key="2">
    <source>
        <dbReference type="EMBL" id="PTQ95146.1"/>
    </source>
</evidence>
<dbReference type="RefSeq" id="WP_107830104.1">
    <property type="nucleotide sequence ID" value="NZ_CP160205.1"/>
</dbReference>
<protein>
    <recommendedName>
        <fullName evidence="4">Lipoprotein</fullName>
    </recommendedName>
</protein>
<dbReference type="PROSITE" id="PS51257">
    <property type="entry name" value="PROKAR_LIPOPROTEIN"/>
    <property type="match status" value="1"/>
</dbReference>
<comment type="caution">
    <text evidence="2">The sequence shown here is derived from an EMBL/GenBank/DDBJ whole genome shotgun (WGS) entry which is preliminary data.</text>
</comment>
<dbReference type="OrthoDB" id="886674at2"/>
<evidence type="ECO:0008006" key="4">
    <source>
        <dbReference type="Google" id="ProtNLM"/>
    </source>
</evidence>
<evidence type="ECO:0000313" key="3">
    <source>
        <dbReference type="Proteomes" id="UP000244168"/>
    </source>
</evidence>
<feature type="chain" id="PRO_5015520524" description="Lipoprotein" evidence="1">
    <location>
        <begin position="24"/>
        <end position="287"/>
    </location>
</feature>
<evidence type="ECO:0000256" key="1">
    <source>
        <dbReference type="SAM" id="SignalP"/>
    </source>
</evidence>
<organism evidence="2 3">
    <name type="scientific">Mucilaginibacter yixingensis</name>
    <dbReference type="NCBI Taxonomy" id="1295612"/>
    <lineage>
        <taxon>Bacteria</taxon>
        <taxon>Pseudomonadati</taxon>
        <taxon>Bacteroidota</taxon>
        <taxon>Sphingobacteriia</taxon>
        <taxon>Sphingobacteriales</taxon>
        <taxon>Sphingobacteriaceae</taxon>
        <taxon>Mucilaginibacter</taxon>
    </lineage>
</organism>
<reference evidence="2 3" key="1">
    <citation type="submission" date="2018-04" db="EMBL/GenBank/DDBJ databases">
        <title>Genomic Encyclopedia of Archaeal and Bacterial Type Strains, Phase II (KMG-II): from individual species to whole genera.</title>
        <authorList>
            <person name="Goeker M."/>
        </authorList>
    </citation>
    <scope>NUCLEOTIDE SEQUENCE [LARGE SCALE GENOMIC DNA]</scope>
    <source>
        <strain evidence="2 3">DSM 26809</strain>
    </source>
</reference>
<dbReference type="AlphaFoldDB" id="A0A2T5J7U3"/>